<dbReference type="Proteomes" id="UP000828390">
    <property type="component" value="Unassembled WGS sequence"/>
</dbReference>
<accession>A0A9D4CPC7</accession>
<evidence type="ECO:0000313" key="2">
    <source>
        <dbReference type="Proteomes" id="UP000828390"/>
    </source>
</evidence>
<reference evidence="1" key="2">
    <citation type="submission" date="2020-11" db="EMBL/GenBank/DDBJ databases">
        <authorList>
            <person name="McCartney M.A."/>
            <person name="Auch B."/>
            <person name="Kono T."/>
            <person name="Mallez S."/>
            <person name="Becker A."/>
            <person name="Gohl D.M."/>
            <person name="Silverstein K.A.T."/>
            <person name="Koren S."/>
            <person name="Bechman K.B."/>
            <person name="Herman A."/>
            <person name="Abrahante J.E."/>
            <person name="Garbe J."/>
        </authorList>
    </citation>
    <scope>NUCLEOTIDE SEQUENCE</scope>
    <source>
        <strain evidence="1">Duluth1</strain>
        <tissue evidence="1">Whole animal</tissue>
    </source>
</reference>
<name>A0A9D4CPC7_DREPO</name>
<gene>
    <name evidence="1" type="ORF">DPMN_054131</name>
</gene>
<proteinExistence type="predicted"/>
<dbReference type="EMBL" id="JAIWYP010000012">
    <property type="protein sequence ID" value="KAH3728182.1"/>
    <property type="molecule type" value="Genomic_DNA"/>
</dbReference>
<organism evidence="1 2">
    <name type="scientific">Dreissena polymorpha</name>
    <name type="common">Zebra mussel</name>
    <name type="synonym">Mytilus polymorpha</name>
    <dbReference type="NCBI Taxonomy" id="45954"/>
    <lineage>
        <taxon>Eukaryota</taxon>
        <taxon>Metazoa</taxon>
        <taxon>Spiralia</taxon>
        <taxon>Lophotrochozoa</taxon>
        <taxon>Mollusca</taxon>
        <taxon>Bivalvia</taxon>
        <taxon>Autobranchia</taxon>
        <taxon>Heteroconchia</taxon>
        <taxon>Euheterodonta</taxon>
        <taxon>Imparidentia</taxon>
        <taxon>Neoheterodontei</taxon>
        <taxon>Myida</taxon>
        <taxon>Dreissenoidea</taxon>
        <taxon>Dreissenidae</taxon>
        <taxon>Dreissena</taxon>
    </lineage>
</organism>
<evidence type="ECO:0000313" key="1">
    <source>
        <dbReference type="EMBL" id="KAH3728182.1"/>
    </source>
</evidence>
<reference evidence="1" key="1">
    <citation type="journal article" date="2019" name="bioRxiv">
        <title>The Genome of the Zebra Mussel, Dreissena polymorpha: A Resource for Invasive Species Research.</title>
        <authorList>
            <person name="McCartney M.A."/>
            <person name="Auch B."/>
            <person name="Kono T."/>
            <person name="Mallez S."/>
            <person name="Zhang Y."/>
            <person name="Obille A."/>
            <person name="Becker A."/>
            <person name="Abrahante J.E."/>
            <person name="Garbe J."/>
            <person name="Badalamenti J.P."/>
            <person name="Herman A."/>
            <person name="Mangelson H."/>
            <person name="Liachko I."/>
            <person name="Sullivan S."/>
            <person name="Sone E.D."/>
            <person name="Koren S."/>
            <person name="Silverstein K.A.T."/>
            <person name="Beckman K.B."/>
            <person name="Gohl D.M."/>
        </authorList>
    </citation>
    <scope>NUCLEOTIDE SEQUENCE</scope>
    <source>
        <strain evidence="1">Duluth1</strain>
        <tissue evidence="1">Whole animal</tissue>
    </source>
</reference>
<sequence length="149" mass="17098">MCSSSPHYHHQPRVHQHHTTTNTHVFINITLPSSHMCSSTSHYTITQVFINTTLPPSLMCSTTTHYHQQPMCSSTTHYHHHPCVHQHHTTTITHVLISTILLTSHMCSSTTTHYHHHPCVQQHPITTITHVFINTTLPLSPMIIHVSYW</sequence>
<keyword evidence="2" id="KW-1185">Reference proteome</keyword>
<dbReference type="AlphaFoldDB" id="A0A9D4CPC7"/>
<comment type="caution">
    <text evidence="1">The sequence shown here is derived from an EMBL/GenBank/DDBJ whole genome shotgun (WGS) entry which is preliminary data.</text>
</comment>
<protein>
    <submittedName>
        <fullName evidence="1">Uncharacterized protein</fullName>
    </submittedName>
</protein>